<gene>
    <name evidence="2" type="ordered locus">Halhy_4129</name>
</gene>
<feature type="signal peptide" evidence="1">
    <location>
        <begin position="1"/>
        <end position="21"/>
    </location>
</feature>
<organism evidence="2 3">
    <name type="scientific">Haliscomenobacter hydrossis (strain ATCC 27775 / DSM 1100 / LMG 10767 / O)</name>
    <dbReference type="NCBI Taxonomy" id="760192"/>
    <lineage>
        <taxon>Bacteria</taxon>
        <taxon>Pseudomonadati</taxon>
        <taxon>Bacteroidota</taxon>
        <taxon>Saprospiria</taxon>
        <taxon>Saprospirales</taxon>
        <taxon>Haliscomenobacteraceae</taxon>
        <taxon>Haliscomenobacter</taxon>
    </lineage>
</organism>
<evidence type="ECO:0000313" key="2">
    <source>
        <dbReference type="EMBL" id="AEE51975.1"/>
    </source>
</evidence>
<dbReference type="OrthoDB" id="1493110at2"/>
<dbReference type="RefSeq" id="WP_013766513.1">
    <property type="nucleotide sequence ID" value="NC_015510.1"/>
</dbReference>
<sequence length="129" mass="14742">MSQKFLFPTICLLVFSLKGFAQSPVKSKPVYCDNLPSAYDSKPKPKALPVFNTTTGLEYRVQVAVLRDTDPRNYHFHNSLAARYQPCEQVWIVESKKTFKSRAEAERLKADLERLGYPGSYITTIVSYE</sequence>
<dbReference type="AlphaFoldDB" id="F4L4H4"/>
<dbReference type="Proteomes" id="UP000008461">
    <property type="component" value="Chromosome"/>
</dbReference>
<proteinExistence type="predicted"/>
<dbReference type="EMBL" id="CP002691">
    <property type="protein sequence ID" value="AEE51975.1"/>
    <property type="molecule type" value="Genomic_DNA"/>
</dbReference>
<reference evidence="2 3" key="1">
    <citation type="journal article" date="2011" name="Stand. Genomic Sci.">
        <title>Complete genome sequence of Haliscomenobacter hydrossis type strain (O).</title>
        <authorList>
            <consortium name="US DOE Joint Genome Institute (JGI-PGF)"/>
            <person name="Daligault H."/>
            <person name="Lapidus A."/>
            <person name="Zeytun A."/>
            <person name="Nolan M."/>
            <person name="Lucas S."/>
            <person name="Del Rio T.G."/>
            <person name="Tice H."/>
            <person name="Cheng J.F."/>
            <person name="Tapia R."/>
            <person name="Han C."/>
            <person name="Goodwin L."/>
            <person name="Pitluck S."/>
            <person name="Liolios K."/>
            <person name="Pagani I."/>
            <person name="Ivanova N."/>
            <person name="Huntemann M."/>
            <person name="Mavromatis K."/>
            <person name="Mikhailova N."/>
            <person name="Pati A."/>
            <person name="Chen A."/>
            <person name="Palaniappan K."/>
            <person name="Land M."/>
            <person name="Hauser L."/>
            <person name="Brambilla E.M."/>
            <person name="Rohde M."/>
            <person name="Verbarg S."/>
            <person name="Goker M."/>
            <person name="Bristow J."/>
            <person name="Eisen J.A."/>
            <person name="Markowitz V."/>
            <person name="Hugenholtz P."/>
            <person name="Kyrpides N.C."/>
            <person name="Klenk H.P."/>
            <person name="Woyke T."/>
        </authorList>
    </citation>
    <scope>NUCLEOTIDE SEQUENCE [LARGE SCALE GENOMIC DNA]</scope>
    <source>
        <strain evidence="3">ATCC 27775 / DSM 1100 / LMG 10767 / O</strain>
    </source>
</reference>
<accession>F4L4H4</accession>
<feature type="chain" id="PRO_5003316437" description="SPOR domain-containing protein" evidence="1">
    <location>
        <begin position="22"/>
        <end position="129"/>
    </location>
</feature>
<protein>
    <recommendedName>
        <fullName evidence="4">SPOR domain-containing protein</fullName>
    </recommendedName>
</protein>
<reference key="2">
    <citation type="submission" date="2011-04" db="EMBL/GenBank/DDBJ databases">
        <title>Complete sequence of chromosome of Haliscomenobacter hydrossis DSM 1100.</title>
        <authorList>
            <consortium name="US DOE Joint Genome Institute (JGI-PGF)"/>
            <person name="Lucas S."/>
            <person name="Han J."/>
            <person name="Lapidus A."/>
            <person name="Bruce D."/>
            <person name="Goodwin L."/>
            <person name="Pitluck S."/>
            <person name="Peters L."/>
            <person name="Kyrpides N."/>
            <person name="Mavromatis K."/>
            <person name="Ivanova N."/>
            <person name="Ovchinnikova G."/>
            <person name="Pagani I."/>
            <person name="Daligault H."/>
            <person name="Detter J.C."/>
            <person name="Han C."/>
            <person name="Land M."/>
            <person name="Hauser L."/>
            <person name="Markowitz V."/>
            <person name="Cheng J.-F."/>
            <person name="Hugenholtz P."/>
            <person name="Woyke T."/>
            <person name="Wu D."/>
            <person name="Verbarg S."/>
            <person name="Frueling A."/>
            <person name="Brambilla E."/>
            <person name="Klenk H.-P."/>
            <person name="Eisen J.A."/>
        </authorList>
    </citation>
    <scope>NUCLEOTIDE SEQUENCE</scope>
    <source>
        <strain>DSM 1100</strain>
    </source>
</reference>
<name>F4L4H4_HALH1</name>
<dbReference type="HOGENOM" id="CLU_1945760_0_0_10"/>
<evidence type="ECO:0000313" key="3">
    <source>
        <dbReference type="Proteomes" id="UP000008461"/>
    </source>
</evidence>
<keyword evidence="1" id="KW-0732">Signal</keyword>
<keyword evidence="3" id="KW-1185">Reference proteome</keyword>
<evidence type="ECO:0000256" key="1">
    <source>
        <dbReference type="SAM" id="SignalP"/>
    </source>
</evidence>
<dbReference type="KEGG" id="hhy:Halhy_4129"/>
<evidence type="ECO:0008006" key="4">
    <source>
        <dbReference type="Google" id="ProtNLM"/>
    </source>
</evidence>